<sequence length="90" mass="9731">MEHFSNDNVTTGYNDLGATNAAVEATKNIVGAATRNMDPERLREATEALSSAKAQLESARNSATGVDEAFLQRCEETLQKCEQQLNAAKI</sequence>
<name>A0A1I5Y505_9BACI</name>
<dbReference type="RefSeq" id="WP_061803673.1">
    <property type="nucleotide sequence ID" value="NZ_FOXX01000002.1"/>
</dbReference>
<comment type="caution">
    <text evidence="1">The sequence shown here is derived from an EMBL/GenBank/DDBJ whole genome shotgun (WGS) entry which is preliminary data.</text>
</comment>
<reference evidence="1 2" key="1">
    <citation type="submission" date="2016-10" db="EMBL/GenBank/DDBJ databases">
        <authorList>
            <person name="Varghese N."/>
            <person name="Submissions S."/>
        </authorList>
    </citation>
    <scope>NUCLEOTIDE SEQUENCE [LARGE SCALE GENOMIC DNA]</scope>
    <source>
        <strain evidence="1 2">DSM 13796</strain>
    </source>
</reference>
<gene>
    <name evidence="1" type="ORF">SAMN02745910_01246</name>
</gene>
<dbReference type="GeneID" id="93709970"/>
<dbReference type="Pfam" id="PF10819">
    <property type="entry name" value="DUF2564"/>
    <property type="match status" value="1"/>
</dbReference>
<evidence type="ECO:0000313" key="1">
    <source>
        <dbReference type="EMBL" id="SFQ39295.1"/>
    </source>
</evidence>
<accession>A0A1I5Y505</accession>
<evidence type="ECO:0000313" key="2">
    <source>
        <dbReference type="Proteomes" id="UP000182762"/>
    </source>
</evidence>
<dbReference type="EMBL" id="FOXX01000002">
    <property type="protein sequence ID" value="SFQ39295.1"/>
    <property type="molecule type" value="Genomic_DNA"/>
</dbReference>
<organism evidence="1 2">
    <name type="scientific">Priestia endophytica DSM 13796</name>
    <dbReference type="NCBI Taxonomy" id="1121089"/>
    <lineage>
        <taxon>Bacteria</taxon>
        <taxon>Bacillati</taxon>
        <taxon>Bacillota</taxon>
        <taxon>Bacilli</taxon>
        <taxon>Bacillales</taxon>
        <taxon>Bacillaceae</taxon>
        <taxon>Priestia</taxon>
    </lineage>
</organism>
<dbReference type="InterPro" id="IPR020314">
    <property type="entry name" value="Uncharacterised_YpzA"/>
</dbReference>
<dbReference type="Proteomes" id="UP000182762">
    <property type="component" value="Unassembled WGS sequence"/>
</dbReference>
<keyword evidence="2" id="KW-1185">Reference proteome</keyword>
<evidence type="ECO:0008006" key="3">
    <source>
        <dbReference type="Google" id="ProtNLM"/>
    </source>
</evidence>
<proteinExistence type="predicted"/>
<protein>
    <recommendedName>
        <fullName evidence="3">Cytosolic protein</fullName>
    </recommendedName>
</protein>